<gene>
    <name evidence="3" type="ORF">SELMODRAFT_270068</name>
</gene>
<dbReference type="AlphaFoldDB" id="D8TDF1"/>
<dbReference type="STRING" id="88036.D8TDF1"/>
<dbReference type="Gene3D" id="3.40.50.720">
    <property type="entry name" value="NAD(P)-binding Rossmann-like Domain"/>
    <property type="match status" value="1"/>
</dbReference>
<dbReference type="InterPro" id="IPR010099">
    <property type="entry name" value="SDR39U1"/>
</dbReference>
<dbReference type="NCBIfam" id="TIGR01777">
    <property type="entry name" value="yfcH"/>
    <property type="match status" value="1"/>
</dbReference>
<dbReference type="Pfam" id="PF01370">
    <property type="entry name" value="Epimerase"/>
    <property type="match status" value="1"/>
</dbReference>
<name>D8TDF1_SELML</name>
<dbReference type="Pfam" id="PF08338">
    <property type="entry name" value="DUF1731"/>
    <property type="match status" value="1"/>
</dbReference>
<feature type="domain" description="NAD-dependent epimerase/dehydratase" evidence="1">
    <location>
        <begin position="50"/>
        <end position="266"/>
    </location>
</feature>
<dbReference type="InterPro" id="IPR013549">
    <property type="entry name" value="DUF1731"/>
</dbReference>
<dbReference type="InParanoid" id="D8TDF1"/>
<reference evidence="3 4" key="1">
    <citation type="journal article" date="2011" name="Science">
        <title>The Selaginella genome identifies genetic changes associated with the evolution of vascular plants.</title>
        <authorList>
            <person name="Banks J.A."/>
            <person name="Nishiyama T."/>
            <person name="Hasebe M."/>
            <person name="Bowman J.L."/>
            <person name="Gribskov M."/>
            <person name="dePamphilis C."/>
            <person name="Albert V.A."/>
            <person name="Aono N."/>
            <person name="Aoyama T."/>
            <person name="Ambrose B.A."/>
            <person name="Ashton N.W."/>
            <person name="Axtell M.J."/>
            <person name="Barker E."/>
            <person name="Barker M.S."/>
            <person name="Bennetzen J.L."/>
            <person name="Bonawitz N.D."/>
            <person name="Chapple C."/>
            <person name="Cheng C."/>
            <person name="Correa L.G."/>
            <person name="Dacre M."/>
            <person name="DeBarry J."/>
            <person name="Dreyer I."/>
            <person name="Elias M."/>
            <person name="Engstrom E.M."/>
            <person name="Estelle M."/>
            <person name="Feng L."/>
            <person name="Finet C."/>
            <person name="Floyd S.K."/>
            <person name="Frommer W.B."/>
            <person name="Fujita T."/>
            <person name="Gramzow L."/>
            <person name="Gutensohn M."/>
            <person name="Harholt J."/>
            <person name="Hattori M."/>
            <person name="Heyl A."/>
            <person name="Hirai T."/>
            <person name="Hiwatashi Y."/>
            <person name="Ishikawa M."/>
            <person name="Iwata M."/>
            <person name="Karol K.G."/>
            <person name="Koehler B."/>
            <person name="Kolukisaoglu U."/>
            <person name="Kubo M."/>
            <person name="Kurata T."/>
            <person name="Lalonde S."/>
            <person name="Li K."/>
            <person name="Li Y."/>
            <person name="Litt A."/>
            <person name="Lyons E."/>
            <person name="Manning G."/>
            <person name="Maruyama T."/>
            <person name="Michael T.P."/>
            <person name="Mikami K."/>
            <person name="Miyazaki S."/>
            <person name="Morinaga S."/>
            <person name="Murata T."/>
            <person name="Mueller-Roeber B."/>
            <person name="Nelson D.R."/>
            <person name="Obara M."/>
            <person name="Oguri Y."/>
            <person name="Olmstead R.G."/>
            <person name="Onodera N."/>
            <person name="Petersen B.L."/>
            <person name="Pils B."/>
            <person name="Prigge M."/>
            <person name="Rensing S.A."/>
            <person name="Riano-Pachon D.M."/>
            <person name="Roberts A.W."/>
            <person name="Sato Y."/>
            <person name="Scheller H.V."/>
            <person name="Schulz B."/>
            <person name="Schulz C."/>
            <person name="Shakirov E.V."/>
            <person name="Shibagaki N."/>
            <person name="Shinohara N."/>
            <person name="Shippen D.E."/>
            <person name="Soerensen I."/>
            <person name="Sotooka R."/>
            <person name="Sugimoto N."/>
            <person name="Sugita M."/>
            <person name="Sumikawa N."/>
            <person name="Tanurdzic M."/>
            <person name="Theissen G."/>
            <person name="Ulvskov P."/>
            <person name="Wakazuki S."/>
            <person name="Weng J.K."/>
            <person name="Willats W.W."/>
            <person name="Wipf D."/>
            <person name="Wolf P.G."/>
            <person name="Yang L."/>
            <person name="Zimmer A.D."/>
            <person name="Zhu Q."/>
            <person name="Mitros T."/>
            <person name="Hellsten U."/>
            <person name="Loque D."/>
            <person name="Otillar R."/>
            <person name="Salamov A."/>
            <person name="Schmutz J."/>
            <person name="Shapiro H."/>
            <person name="Lindquist E."/>
            <person name="Lucas S."/>
            <person name="Rokhsar D."/>
            <person name="Grigoriev I.V."/>
        </authorList>
    </citation>
    <scope>NUCLEOTIDE SEQUENCE [LARGE SCALE GENOMIC DNA]</scope>
</reference>
<dbReference type="OrthoDB" id="276721at2759"/>
<dbReference type="Gramene" id="EFJ05301">
    <property type="protein sequence ID" value="EFJ05301"/>
    <property type="gene ID" value="SELMODRAFT_270068"/>
</dbReference>
<feature type="domain" description="DUF1731" evidence="2">
    <location>
        <begin position="300"/>
        <end position="346"/>
    </location>
</feature>
<dbReference type="KEGG" id="smo:SELMODRAFT_270068"/>
<dbReference type="HOGENOM" id="CLU_047373_0_3_1"/>
<protein>
    <recommendedName>
        <fullName evidence="5">DUF1731 domain-containing protein</fullName>
    </recommendedName>
</protein>
<dbReference type="OMA" id="YLPWIHI"/>
<dbReference type="PANTHER" id="PTHR11092">
    <property type="entry name" value="SUGAR NUCLEOTIDE EPIMERASE RELATED"/>
    <property type="match status" value="1"/>
</dbReference>
<evidence type="ECO:0000313" key="4">
    <source>
        <dbReference type="Proteomes" id="UP000001514"/>
    </source>
</evidence>
<dbReference type="Proteomes" id="UP000001514">
    <property type="component" value="Unassembled WGS sequence"/>
</dbReference>
<evidence type="ECO:0000259" key="1">
    <source>
        <dbReference type="Pfam" id="PF01370"/>
    </source>
</evidence>
<evidence type="ECO:0008006" key="5">
    <source>
        <dbReference type="Google" id="ProtNLM"/>
    </source>
</evidence>
<organism evidence="4">
    <name type="scientific">Selaginella moellendorffii</name>
    <name type="common">Spikemoss</name>
    <dbReference type="NCBI Taxonomy" id="88036"/>
    <lineage>
        <taxon>Eukaryota</taxon>
        <taxon>Viridiplantae</taxon>
        <taxon>Streptophyta</taxon>
        <taxon>Embryophyta</taxon>
        <taxon>Tracheophyta</taxon>
        <taxon>Lycopodiopsida</taxon>
        <taxon>Selaginellales</taxon>
        <taxon>Selaginellaceae</taxon>
        <taxon>Selaginella</taxon>
    </lineage>
</organism>
<dbReference type="EMBL" id="GL377729">
    <property type="protein sequence ID" value="EFJ05301.1"/>
    <property type="molecule type" value="Genomic_DNA"/>
</dbReference>
<dbReference type="SUPFAM" id="SSF51735">
    <property type="entry name" value="NAD(P)-binding Rossmann-fold domains"/>
    <property type="match status" value="1"/>
</dbReference>
<dbReference type="eggNOG" id="KOG3019">
    <property type="taxonomic scope" value="Eukaryota"/>
</dbReference>
<evidence type="ECO:0000259" key="2">
    <source>
        <dbReference type="Pfam" id="PF08338"/>
    </source>
</evidence>
<dbReference type="CDD" id="cd05242">
    <property type="entry name" value="SDR_a8"/>
    <property type="match status" value="1"/>
</dbReference>
<evidence type="ECO:0000313" key="3">
    <source>
        <dbReference type="EMBL" id="EFJ05301.1"/>
    </source>
</evidence>
<dbReference type="FunCoup" id="D8TDF1">
    <property type="interactions" value="2176"/>
</dbReference>
<proteinExistence type="predicted"/>
<keyword evidence="4" id="KW-1185">Reference proteome</keyword>
<dbReference type="PANTHER" id="PTHR11092:SF0">
    <property type="entry name" value="EPIMERASE FAMILY PROTEIN SDR39U1"/>
    <property type="match status" value="1"/>
</dbReference>
<sequence>MEGASLVRFPSSFVRSSWTIPSPRGIVVKRHGAKLCISCRSESPETMVVSITGATGFIGRRLVHRLASDGHKVRVLTRSISKAADLFPARDYPTVEISLERDLEKCIPGSTGVVNLTGTPISTRWTSEVKDEIKRSRISLTTKLVETINTTPKELRPKVLVSASAVGFYGASETSTYDETSPSGNDYLAEVCREWEAAASNVDGSVKLVLLRIGIVLDKEGGALASMVPLFKVFAGGPIGSGKQWFSWVHREDLVSLITEALTNPTYKGVINGTAPNPVRMAEICDTLGRVLGRPSWLPVPEIALKAVLGEGASAVLDGQRVVPKRAQELGFKFKYRYIGDALKAIFAS</sequence>
<dbReference type="InterPro" id="IPR036291">
    <property type="entry name" value="NAD(P)-bd_dom_sf"/>
</dbReference>
<accession>D8TDF1</accession>
<dbReference type="InterPro" id="IPR001509">
    <property type="entry name" value="Epimerase_deHydtase"/>
</dbReference>